<accession>A0AA96J312</accession>
<evidence type="ECO:0000313" key="1">
    <source>
        <dbReference type="EMBL" id="WNL49725.1"/>
    </source>
</evidence>
<reference evidence="1" key="1">
    <citation type="submission" date="2023-07" db="EMBL/GenBank/DDBJ databases">
        <authorList>
            <person name="Xia Y."/>
        </authorList>
    </citation>
    <scope>NUCLEOTIDE SEQUENCE</scope>
    <source>
        <strain evidence="1">F</strain>
    </source>
</reference>
<dbReference type="InterPro" id="IPR011009">
    <property type="entry name" value="Kinase-like_dom_sf"/>
</dbReference>
<proteinExistence type="predicted"/>
<dbReference type="Gene3D" id="1.10.510.10">
    <property type="entry name" value="Transferase(Phosphotransferase) domain 1"/>
    <property type="match status" value="1"/>
</dbReference>
<dbReference type="EMBL" id="OR343188">
    <property type="protein sequence ID" value="WNL49725.1"/>
    <property type="molecule type" value="Genomic_DNA"/>
</dbReference>
<name>A0AA96J312_9VIRU</name>
<organism evidence="1">
    <name type="scientific">Marseillevirus sp</name>
    <dbReference type="NCBI Taxonomy" id="2809551"/>
    <lineage>
        <taxon>Viruses</taxon>
        <taxon>Varidnaviria</taxon>
        <taxon>Bamfordvirae</taxon>
        <taxon>Nucleocytoviricota</taxon>
        <taxon>Megaviricetes</taxon>
        <taxon>Pimascovirales</taxon>
        <taxon>Pimascovirales incertae sedis</taxon>
        <taxon>Marseilleviridae</taxon>
        <taxon>Marseillevirus</taxon>
    </lineage>
</organism>
<gene>
    <name evidence="1" type="ORF">MarFTMF_209</name>
</gene>
<protein>
    <submittedName>
        <fullName evidence="1">Uncharacterized protein</fullName>
    </submittedName>
</protein>
<sequence length="196" mass="22297">MSHTIIVKFGGSEHKFAGNNEFDVQADAEAFILKKARSLSRDLEEFGEYFKLFILPKGDISQEVRCYEYLKGTGLTPRLLRTGSLFTFQMSHEPSGLSFEKECSYMALEEFGRALDEIYGVSVECMNSSKNLLVDPSLFDKIFPSGTFPEDIREKIRSLLEKLSDQKLVHLDVHSGNILSNGETLKLIDFEYVEFL</sequence>
<dbReference type="SUPFAM" id="SSF56112">
    <property type="entry name" value="Protein kinase-like (PK-like)"/>
    <property type="match status" value="1"/>
</dbReference>